<evidence type="ECO:0000256" key="2">
    <source>
        <dbReference type="ARBA" id="ARBA00023125"/>
    </source>
</evidence>
<dbReference type="InterPro" id="IPR006119">
    <property type="entry name" value="Resolv_N"/>
</dbReference>
<dbReference type="Gene3D" id="3.40.50.1390">
    <property type="entry name" value="Resolvase, N-terminal catalytic domain"/>
    <property type="match status" value="1"/>
</dbReference>
<feature type="non-terminal residue" evidence="5">
    <location>
        <position position="1"/>
    </location>
</feature>
<dbReference type="PANTHER" id="PTHR30461">
    <property type="entry name" value="DNA-INVERTASE FROM LAMBDOID PROPHAGE"/>
    <property type="match status" value="1"/>
</dbReference>
<gene>
    <name evidence="5" type="ORF">D4N09_25615</name>
</gene>
<dbReference type="InterPro" id="IPR006120">
    <property type="entry name" value="Resolvase_HTH_dom"/>
</dbReference>
<dbReference type="Pfam" id="PF02796">
    <property type="entry name" value="HTH_7"/>
    <property type="match status" value="1"/>
</dbReference>
<evidence type="ECO:0000256" key="1">
    <source>
        <dbReference type="ARBA" id="ARBA00009913"/>
    </source>
</evidence>
<dbReference type="PROSITE" id="PS51736">
    <property type="entry name" value="RECOMBINASES_3"/>
    <property type="match status" value="1"/>
</dbReference>
<proteinExistence type="inferred from homology"/>
<dbReference type="Pfam" id="PF00239">
    <property type="entry name" value="Resolvase"/>
    <property type="match status" value="1"/>
</dbReference>
<dbReference type="FunFam" id="1.10.10.60:FF:000352">
    <property type="entry name" value="Site-specific DNA recombinase"/>
    <property type="match status" value="1"/>
</dbReference>
<feature type="domain" description="Resolvase/invertase-type recombinase catalytic" evidence="4">
    <location>
        <begin position="1"/>
        <end position="72"/>
    </location>
</feature>
<evidence type="ECO:0000313" key="6">
    <source>
        <dbReference type="Proteomes" id="UP000460654"/>
    </source>
</evidence>
<dbReference type="InterPro" id="IPR050639">
    <property type="entry name" value="SSR_resolvase"/>
</dbReference>
<dbReference type="Proteomes" id="UP000460654">
    <property type="component" value="Unassembled WGS sequence"/>
</dbReference>
<dbReference type="SUPFAM" id="SSF53041">
    <property type="entry name" value="Resolvase-like"/>
    <property type="match status" value="1"/>
</dbReference>
<evidence type="ECO:0000313" key="5">
    <source>
        <dbReference type="EMBL" id="TXU28937.1"/>
    </source>
</evidence>
<dbReference type="InterPro" id="IPR036162">
    <property type="entry name" value="Resolvase-like_N_sf"/>
</dbReference>
<comment type="caution">
    <text evidence="5">The sequence shown here is derived from an EMBL/GenBank/DDBJ whole genome shotgun (WGS) entry which is preliminary data.</text>
</comment>
<dbReference type="SUPFAM" id="SSF46689">
    <property type="entry name" value="Homeodomain-like"/>
    <property type="match status" value="1"/>
</dbReference>
<reference evidence="5 6" key="1">
    <citation type="submission" date="2018-09" db="EMBL/GenBank/DDBJ databases">
        <title>Persistent metagenomic signatures of early life antibiotic treatment in the infant gut microbiota and resistome.</title>
        <authorList>
            <person name="Gasparrini A.J."/>
        </authorList>
    </citation>
    <scope>NUCLEOTIDE SEQUENCE [LARGE SCALE GENOMIC DNA]</scope>
    <source>
        <strain evidence="5 6">T0181B.E-10</strain>
    </source>
</reference>
<dbReference type="EMBL" id="QYOH01000108">
    <property type="protein sequence ID" value="TXU28937.1"/>
    <property type="molecule type" value="Genomic_DNA"/>
</dbReference>
<comment type="similarity">
    <text evidence="1">Belongs to the site-specific recombinase resolvase family.</text>
</comment>
<dbReference type="CDD" id="cd00569">
    <property type="entry name" value="HTH_Hin_like"/>
    <property type="match status" value="1"/>
</dbReference>
<protein>
    <submittedName>
        <fullName evidence="5">Recombinase family protein</fullName>
    </submittedName>
</protein>
<dbReference type="InterPro" id="IPR009057">
    <property type="entry name" value="Homeodomain-like_sf"/>
</dbReference>
<evidence type="ECO:0000256" key="3">
    <source>
        <dbReference type="ARBA" id="ARBA00023172"/>
    </source>
</evidence>
<keyword evidence="3" id="KW-0233">DNA recombination</keyword>
<accession>A0A8T9CRI2</accession>
<evidence type="ECO:0000259" key="4">
    <source>
        <dbReference type="PROSITE" id="PS51736"/>
    </source>
</evidence>
<name>A0A8T9CRI2_ECOLX</name>
<dbReference type="GO" id="GO:0003677">
    <property type="term" value="F:DNA binding"/>
    <property type="evidence" value="ECO:0007669"/>
    <property type="project" value="UniProtKB-KW"/>
</dbReference>
<sequence>QARRGRRMRHLVVLVEELRERGINFRSLTDSIDTSTPMGRFFFHVMGALAEMERELIVERTKAGLEAARAQGRIGGRRPKLTPEQWEQAGRLIAAGIPRQKVAIIYDVGVSTLYKMFPVGDK</sequence>
<organism evidence="5 6">
    <name type="scientific">Escherichia coli</name>
    <dbReference type="NCBI Taxonomy" id="562"/>
    <lineage>
        <taxon>Bacteria</taxon>
        <taxon>Pseudomonadati</taxon>
        <taxon>Pseudomonadota</taxon>
        <taxon>Gammaproteobacteria</taxon>
        <taxon>Enterobacterales</taxon>
        <taxon>Enterobacteriaceae</taxon>
        <taxon>Escherichia</taxon>
    </lineage>
</organism>
<dbReference type="AlphaFoldDB" id="A0A8T9CRI2"/>
<keyword evidence="2" id="KW-0238">DNA-binding</keyword>
<dbReference type="GO" id="GO:0000150">
    <property type="term" value="F:DNA strand exchange activity"/>
    <property type="evidence" value="ECO:0007669"/>
    <property type="project" value="InterPro"/>
</dbReference>
<dbReference type="RefSeq" id="WP_148496931.1">
    <property type="nucleotide sequence ID" value="NZ_QYOH01000108.1"/>
</dbReference>
<dbReference type="CDD" id="cd03768">
    <property type="entry name" value="SR_ResInv"/>
    <property type="match status" value="1"/>
</dbReference>
<dbReference type="Gene3D" id="1.10.10.60">
    <property type="entry name" value="Homeodomain-like"/>
    <property type="match status" value="1"/>
</dbReference>
<dbReference type="PANTHER" id="PTHR30461:SF2">
    <property type="entry name" value="SERINE RECOMBINASE PINE-RELATED"/>
    <property type="match status" value="1"/>
</dbReference>